<dbReference type="EC" id="2.3.2.33" evidence="5"/>
<comment type="similarity">
    <text evidence="4">Belongs to the RING-Cys relay (RCR) family.</text>
</comment>
<dbReference type="PANTHER" id="PTHR45943:SF1">
    <property type="entry name" value="E3 UBIQUITIN-PROTEIN LIGASE MYCBP2"/>
    <property type="match status" value="1"/>
</dbReference>
<evidence type="ECO:0000256" key="8">
    <source>
        <dbReference type="ARBA" id="ARBA00022737"/>
    </source>
</evidence>
<feature type="region of interest" description="Disordered" evidence="14">
    <location>
        <begin position="593"/>
        <end position="628"/>
    </location>
</feature>
<evidence type="ECO:0000256" key="7">
    <source>
        <dbReference type="ARBA" id="ARBA00022723"/>
    </source>
</evidence>
<dbReference type="GO" id="GO:0061630">
    <property type="term" value="F:ubiquitin protein ligase activity"/>
    <property type="evidence" value="ECO:0007669"/>
    <property type="project" value="UniProtKB-EC"/>
</dbReference>
<dbReference type="GO" id="GO:0005886">
    <property type="term" value="C:plasma membrane"/>
    <property type="evidence" value="ECO:0007669"/>
    <property type="project" value="TreeGrafter"/>
</dbReference>
<reference evidence="17" key="1">
    <citation type="journal article" date="2020" name="G3 (Bethesda)">
        <title>High-Quality Assemblies for Three Invasive Social Wasps from the &lt;i&gt;Vespula&lt;/i&gt; Genus.</title>
        <authorList>
            <person name="Harrop T.W.R."/>
            <person name="Guhlin J."/>
            <person name="McLaughlin G.M."/>
            <person name="Permina E."/>
            <person name="Stockwell P."/>
            <person name="Gilligan J."/>
            <person name="Le Lec M.F."/>
            <person name="Gruber M.A.M."/>
            <person name="Quinn O."/>
            <person name="Lovegrove M."/>
            <person name="Duncan E.J."/>
            <person name="Remnant E.J."/>
            <person name="Van Eeckhoven J."/>
            <person name="Graham B."/>
            <person name="Knapp R.A."/>
            <person name="Langford K.W."/>
            <person name="Kronenberg Z."/>
            <person name="Press M.O."/>
            <person name="Eacker S.M."/>
            <person name="Wilson-Rankin E.E."/>
            <person name="Purcell J."/>
            <person name="Lester P.J."/>
            <person name="Dearden P.K."/>
        </authorList>
    </citation>
    <scope>NUCLEOTIDE SEQUENCE</scope>
    <source>
        <strain evidence="17">Volc-1</strain>
    </source>
</reference>
<evidence type="ECO:0000256" key="14">
    <source>
        <dbReference type="SAM" id="MobiDB-lite"/>
    </source>
</evidence>
<feature type="compositionally biased region" description="Basic and acidic residues" evidence="14">
    <location>
        <begin position="764"/>
        <end position="780"/>
    </location>
</feature>
<evidence type="ECO:0000313" key="18">
    <source>
        <dbReference type="Proteomes" id="UP000600918"/>
    </source>
</evidence>
<keyword evidence="10" id="KW-0833">Ubl conjugation pathway</keyword>
<dbReference type="PROSITE" id="PS51284">
    <property type="entry name" value="DOC"/>
    <property type="match status" value="1"/>
</dbReference>
<evidence type="ECO:0000256" key="13">
    <source>
        <dbReference type="PROSITE-ProRule" id="PRU00175"/>
    </source>
</evidence>
<keyword evidence="9 13" id="KW-0863">Zinc-finger</keyword>
<keyword evidence="8" id="KW-0677">Repeat</keyword>
<dbReference type="SUPFAM" id="SSF57850">
    <property type="entry name" value="RING/U-box"/>
    <property type="match status" value="1"/>
</dbReference>
<evidence type="ECO:0000256" key="1">
    <source>
        <dbReference type="ARBA" id="ARBA00000333"/>
    </source>
</evidence>
<keyword evidence="11" id="KW-0862">Zinc</keyword>
<feature type="region of interest" description="Disordered" evidence="14">
    <location>
        <begin position="1383"/>
        <end position="1402"/>
    </location>
</feature>
<comment type="pathway">
    <text evidence="3">Protein modification; protein ubiquitination.</text>
</comment>
<keyword evidence="18" id="KW-1185">Reference proteome</keyword>
<sequence length="1814" mass="200551">MIDSITSQRRGSTQSDTSALVSSLTQDPSQSPSGISTTANTRDLSPSPSCSSLHMRSEGSIATPPDTPRKDTVNSQDSPRKVSQAQTQTSPESATTAMKGHFSIGSSGTKEERHSPKLNKRDHTKVVKIRVKRAMSPANAHQLPNPSRALNLSKDKVKEAISPSVAECLRAVFAAFLWHEGIVHDAMACASFLKFHPTLPKQGAVVVTRQPLVQSNDKEKQEQKARQRHSVEVTNAGNYLHIQASTLETLTRSAANANANRSRKKQEVTIKEEIQSSGKLDSLPEFHTVAVLPPALKSLVFLWEELSTNCLQAVEQQSVLPSPISQIQTMKLAKRPAPEKRPREDKVKEKEKKGSRKKKEWKPIGKSNVSESLGTGIECETSCELCGLMFPHPVTYHMKMMHPGCGWSAGGKGYKSDGNYCVGWAGNCGDGGVGGYSWYLICDTCREKYLTVRKNKLAKSFITGLSKSKNNDSKPLSPITSPSGFDTHIIMKNNAMFLLDLASASGLSIPKQQRRPSQTLSSVAENYSPPEAAGPFPPTGPFQCLQSLGVHNSQTHDERYYEETLRRQNGQQNPYEGTIGMFNTTNGRPLSECPVSESDNEAGKNRGTFHRSVSMSTGAPWARNSSDGRVVMMRKRNNSSSETNNDAGSSLLCYPSAALQKLVPSMDQSAIVSTSQAEITNNDRIEILMRPVMLFVLQQHNLQHLQIAMKQALRRAACRVYAMQALNWLLRSVTQPICLHDLLWWFVSSLTPVISPDTSEQTEEDNRVEKKDDHDMAGTREHPLGDLVIAGEAVNPLPTAFHTLLQTIADLMLLPPPGSPLQHAAIRCWAIRFTPADHMFLHRSHVFSNISKILSRSEEEEDVIMSMHESHQSMSSQQTTGCVEVLKDLTTGIKIKASSRQAMIGSLTDSSTETFWESGDEDRHKTKTITIVCAAHSFPRIIYIHIDNCRDLTHKVSNVVFQSGTNADEMIKLRTVEIESRSVGWINCSITDPRHVVIGLELKGPDNSLRVRQIRVLGEVKGESLKIGKQLSTQMIQQKNCETETLKVFRLITSQVFGKLIQGEQPQQPEQTEGANEDVEVSNDLKEHMVGILFSRSKLTHLQKQVCTHIVQAIQKETIRLREEWETLLCSPTPANSLISDNSDLPKTADTYCFEMLSMVLALSGSSVGQYYLSYQYGLLKDLLSLLHTGSARVQRQVTSLLRRILPVIKPETLATVVGIERLPPSDFSIVAVANNGFTQSVDFDDNALGILDVFLSCIAKALTVQVKIKGKENNGKALQIASLATSIHPKSFVGERWWLRGCMARKLAEVIIQLLKDMASGKISEAWASITKAAIAENILNLTRLSEKSREPTECLRTPTLWLALSSLCVLDSDHVERLSSGQWSASEGQPQPPRPTCSNHDDGETTAIIQCNECGNLCAECDRVLHLHRRTRMHIRQVCKEEEEAIRVDLHEGCGRTKLFWILALADSRTLKALVEFRDGSPRKPVGVTSGMCRFCGTTGNTGLLAIGNICADHDCQEHAKNACNKVHPCGHICGGVKNEKTCLPCLHRCSADSDLKQDADDMCMICFTEALSCAPAIQLQCGHVFHLHCCRSVLIKRWVGPRITFGFSLCPICKVPMIHPMLAEQLASIKELYEDVKRKALMRLEYEGLHKVEAAFAPGGRYQDPAAYAMERYAYYVCYKCQKAYYGGEARCDAQLGGESFDPTELVCGGCSDVARAQMCPKHGADFLEYKCRYCCSVAVFFCFGTTHFCNPCHDDFQRVTTIPKSELPSCPAGPKAKQLEGDECPLHVKHPPTGEEFALGCGICRNAHTF</sequence>
<dbReference type="InterPro" id="IPR013083">
    <property type="entry name" value="Znf_RING/FYVE/PHD"/>
</dbReference>
<dbReference type="Gene3D" id="2.60.120.260">
    <property type="entry name" value="Galactose-binding domain-like"/>
    <property type="match status" value="1"/>
</dbReference>
<evidence type="ECO:0000259" key="15">
    <source>
        <dbReference type="PROSITE" id="PS50089"/>
    </source>
</evidence>
<dbReference type="SUPFAM" id="SSF49785">
    <property type="entry name" value="Galactose-binding domain-like"/>
    <property type="match status" value="1"/>
</dbReference>
<comment type="caution">
    <text evidence="17">The sequence shown here is derived from an EMBL/GenBank/DDBJ whole genome shotgun (WGS) entry which is preliminary data.</text>
</comment>
<dbReference type="SMART" id="SM01337">
    <property type="entry name" value="APC10"/>
    <property type="match status" value="1"/>
</dbReference>
<keyword evidence="12" id="KW-0966">Cell projection</keyword>
<dbReference type="InterPro" id="IPR001841">
    <property type="entry name" value="Znf_RING"/>
</dbReference>
<evidence type="ECO:0000259" key="16">
    <source>
        <dbReference type="PROSITE" id="PS51284"/>
    </source>
</evidence>
<dbReference type="PROSITE" id="PS50089">
    <property type="entry name" value="ZF_RING_2"/>
    <property type="match status" value="1"/>
</dbReference>
<evidence type="ECO:0000256" key="5">
    <source>
        <dbReference type="ARBA" id="ARBA00012249"/>
    </source>
</evidence>
<dbReference type="GO" id="GO:0008270">
    <property type="term" value="F:zinc ion binding"/>
    <property type="evidence" value="ECO:0007669"/>
    <property type="project" value="UniProtKB-KW"/>
</dbReference>
<dbReference type="Pfam" id="PF03256">
    <property type="entry name" value="ANAPC10"/>
    <property type="match status" value="1"/>
</dbReference>
<accession>A0A834PAE9</accession>
<feature type="compositionally biased region" description="Polar residues" evidence="14">
    <location>
        <begin position="611"/>
        <end position="627"/>
    </location>
</feature>
<keyword evidence="6" id="KW-0808">Transferase</keyword>
<evidence type="ECO:0000256" key="10">
    <source>
        <dbReference type="ARBA" id="ARBA00022786"/>
    </source>
</evidence>
<feature type="compositionally biased region" description="Polar residues" evidence="14">
    <location>
        <begin position="73"/>
        <end position="96"/>
    </location>
</feature>
<dbReference type="CDD" id="cd16463">
    <property type="entry name" value="RING-H2_PHR"/>
    <property type="match status" value="1"/>
</dbReference>
<evidence type="ECO:0000256" key="6">
    <source>
        <dbReference type="ARBA" id="ARBA00022679"/>
    </source>
</evidence>
<evidence type="ECO:0000256" key="3">
    <source>
        <dbReference type="ARBA" id="ARBA00004906"/>
    </source>
</evidence>
<feature type="domain" description="RING-type" evidence="15">
    <location>
        <begin position="1566"/>
        <end position="1617"/>
    </location>
</feature>
<comment type="catalytic activity">
    <reaction evidence="1">
        <text>[E2 ubiquitin-conjugating enzyme]-S-ubiquitinyl-L-cysteine + [acceptor protein]-L-threonine = [E2 ubiquitin-conjugating enzyme]-L-cysteine + [acceptor protein]-3-O-ubiquitinyl-L-threonine.</text>
        <dbReference type="EC" id="2.3.2.33"/>
    </reaction>
</comment>
<feature type="region of interest" description="Disordered" evidence="14">
    <location>
        <begin position="330"/>
        <end position="363"/>
    </location>
</feature>
<feature type="region of interest" description="Disordered" evidence="14">
    <location>
        <begin position="1"/>
        <end position="119"/>
    </location>
</feature>
<dbReference type="FunFam" id="3.30.40.10:FF:000078">
    <property type="entry name" value="E3 ubiquitin-protein ligase MYCBP2 isoform X1"/>
    <property type="match status" value="1"/>
</dbReference>
<dbReference type="GO" id="GO:0008582">
    <property type="term" value="P:regulation of synaptic assembly at neuromuscular junction"/>
    <property type="evidence" value="ECO:0007669"/>
    <property type="project" value="TreeGrafter"/>
</dbReference>
<dbReference type="InterPro" id="IPR008979">
    <property type="entry name" value="Galactose-bd-like_sf"/>
</dbReference>
<dbReference type="InterPro" id="IPR004939">
    <property type="entry name" value="APC_su10/DOC_dom"/>
</dbReference>
<evidence type="ECO:0000256" key="11">
    <source>
        <dbReference type="ARBA" id="ARBA00022833"/>
    </source>
</evidence>
<proteinExistence type="inferred from homology"/>
<comment type="subcellular location">
    <subcellularLocation>
        <location evidence="2">Cell projection</location>
        <location evidence="2">Axon</location>
    </subcellularLocation>
</comment>
<protein>
    <recommendedName>
        <fullName evidence="5">RCR-type E3 ubiquitin transferase</fullName>
        <ecNumber evidence="5">2.3.2.33</ecNumber>
    </recommendedName>
</protein>
<evidence type="ECO:0000256" key="2">
    <source>
        <dbReference type="ARBA" id="ARBA00004489"/>
    </source>
</evidence>
<dbReference type="GO" id="GO:0030424">
    <property type="term" value="C:axon"/>
    <property type="evidence" value="ECO:0007669"/>
    <property type="project" value="UniProtKB-SubCell"/>
</dbReference>
<dbReference type="Gene3D" id="3.30.40.10">
    <property type="entry name" value="Zinc/RING finger domain, C3HC4 (zinc finger)"/>
    <property type="match status" value="1"/>
</dbReference>
<evidence type="ECO:0000256" key="12">
    <source>
        <dbReference type="ARBA" id="ARBA00023273"/>
    </source>
</evidence>
<feature type="region of interest" description="Disordered" evidence="14">
    <location>
        <begin position="509"/>
        <end position="542"/>
    </location>
</feature>
<evidence type="ECO:0000256" key="9">
    <source>
        <dbReference type="ARBA" id="ARBA00022771"/>
    </source>
</evidence>
<organism evidence="17 18">
    <name type="scientific">Vespula pensylvanica</name>
    <name type="common">Western yellow jacket</name>
    <name type="synonym">Wasp</name>
    <dbReference type="NCBI Taxonomy" id="30213"/>
    <lineage>
        <taxon>Eukaryota</taxon>
        <taxon>Metazoa</taxon>
        <taxon>Ecdysozoa</taxon>
        <taxon>Arthropoda</taxon>
        <taxon>Hexapoda</taxon>
        <taxon>Insecta</taxon>
        <taxon>Pterygota</taxon>
        <taxon>Neoptera</taxon>
        <taxon>Endopterygota</taxon>
        <taxon>Hymenoptera</taxon>
        <taxon>Apocrita</taxon>
        <taxon>Aculeata</taxon>
        <taxon>Vespoidea</taxon>
        <taxon>Vespidae</taxon>
        <taxon>Vespinae</taxon>
        <taxon>Vespula</taxon>
    </lineage>
</organism>
<dbReference type="CDD" id="cd19799">
    <property type="entry name" value="Bbox2_MYCBP2"/>
    <property type="match status" value="1"/>
</dbReference>
<feature type="compositionally biased region" description="Polar residues" evidence="14">
    <location>
        <begin position="515"/>
        <end position="525"/>
    </location>
</feature>
<feature type="compositionally biased region" description="Polar residues" evidence="14">
    <location>
        <begin position="1"/>
        <end position="54"/>
    </location>
</feature>
<dbReference type="Proteomes" id="UP000600918">
    <property type="component" value="Unassembled WGS sequence"/>
</dbReference>
<dbReference type="EMBL" id="JACSDY010000002">
    <property type="protein sequence ID" value="KAF7434432.1"/>
    <property type="molecule type" value="Genomic_DNA"/>
</dbReference>
<feature type="domain" description="DOC" evidence="16">
    <location>
        <begin position="865"/>
        <end position="1043"/>
    </location>
</feature>
<dbReference type="GO" id="GO:0007411">
    <property type="term" value="P:axon guidance"/>
    <property type="evidence" value="ECO:0007669"/>
    <property type="project" value="TreeGrafter"/>
</dbReference>
<feature type="compositionally biased region" description="Basic and acidic residues" evidence="14">
    <location>
        <begin position="109"/>
        <end position="119"/>
    </location>
</feature>
<feature type="compositionally biased region" description="Basic and acidic residues" evidence="14">
    <location>
        <begin position="336"/>
        <end position="352"/>
    </location>
</feature>
<dbReference type="PANTHER" id="PTHR45943">
    <property type="entry name" value="E3 UBIQUITIN-PROTEIN LIGASE MYCBP2"/>
    <property type="match status" value="1"/>
</dbReference>
<feature type="region of interest" description="Disordered" evidence="14">
    <location>
        <begin position="756"/>
        <end position="780"/>
    </location>
</feature>
<dbReference type="GO" id="GO:0005634">
    <property type="term" value="C:nucleus"/>
    <property type="evidence" value="ECO:0007669"/>
    <property type="project" value="TreeGrafter"/>
</dbReference>
<gene>
    <name evidence="17" type="ORF">H0235_002623</name>
</gene>
<keyword evidence="7" id="KW-0479">Metal-binding</keyword>
<evidence type="ECO:0000256" key="4">
    <source>
        <dbReference type="ARBA" id="ARBA00005415"/>
    </source>
</evidence>
<dbReference type="SMART" id="SM00184">
    <property type="entry name" value="RING"/>
    <property type="match status" value="1"/>
</dbReference>
<evidence type="ECO:0000313" key="17">
    <source>
        <dbReference type="EMBL" id="KAF7434432.1"/>
    </source>
</evidence>
<name>A0A834PAE9_VESPE</name>
<dbReference type="GO" id="GO:0099174">
    <property type="term" value="P:regulation of presynapse organization"/>
    <property type="evidence" value="ECO:0007669"/>
    <property type="project" value="UniProtKB-ARBA"/>
</dbReference>